<accession>A0AAN9LQN5</accession>
<organism evidence="1 2">
    <name type="scientific">Canavalia gladiata</name>
    <name type="common">Sword bean</name>
    <name type="synonym">Dolichos gladiatus</name>
    <dbReference type="NCBI Taxonomy" id="3824"/>
    <lineage>
        <taxon>Eukaryota</taxon>
        <taxon>Viridiplantae</taxon>
        <taxon>Streptophyta</taxon>
        <taxon>Embryophyta</taxon>
        <taxon>Tracheophyta</taxon>
        <taxon>Spermatophyta</taxon>
        <taxon>Magnoliopsida</taxon>
        <taxon>eudicotyledons</taxon>
        <taxon>Gunneridae</taxon>
        <taxon>Pentapetalae</taxon>
        <taxon>rosids</taxon>
        <taxon>fabids</taxon>
        <taxon>Fabales</taxon>
        <taxon>Fabaceae</taxon>
        <taxon>Papilionoideae</taxon>
        <taxon>50 kb inversion clade</taxon>
        <taxon>NPAAA clade</taxon>
        <taxon>indigoferoid/millettioid clade</taxon>
        <taxon>Phaseoleae</taxon>
        <taxon>Canavalia</taxon>
    </lineage>
</organism>
<dbReference type="Proteomes" id="UP001367508">
    <property type="component" value="Unassembled WGS sequence"/>
</dbReference>
<evidence type="ECO:0000313" key="1">
    <source>
        <dbReference type="EMBL" id="KAK7340349.1"/>
    </source>
</evidence>
<sequence>MVQLITQRHAHDTSSVCVSLSLSFSLSFSLRAPTALVLFDPSSILLALLSPKGRNQIRLSSPILTPLFSD</sequence>
<dbReference type="EMBL" id="JAYMYQ010000004">
    <property type="protein sequence ID" value="KAK7340349.1"/>
    <property type="molecule type" value="Genomic_DNA"/>
</dbReference>
<comment type="caution">
    <text evidence="1">The sequence shown here is derived from an EMBL/GenBank/DDBJ whole genome shotgun (WGS) entry which is preliminary data.</text>
</comment>
<keyword evidence="2" id="KW-1185">Reference proteome</keyword>
<evidence type="ECO:0000313" key="2">
    <source>
        <dbReference type="Proteomes" id="UP001367508"/>
    </source>
</evidence>
<name>A0AAN9LQN5_CANGL</name>
<protein>
    <submittedName>
        <fullName evidence="1">Uncharacterized protein</fullName>
    </submittedName>
</protein>
<gene>
    <name evidence="1" type="ORF">VNO77_21051</name>
</gene>
<reference evidence="1 2" key="1">
    <citation type="submission" date="2024-01" db="EMBL/GenBank/DDBJ databases">
        <title>The genomes of 5 underutilized Papilionoideae crops provide insights into root nodulation and disease resistanc.</title>
        <authorList>
            <person name="Jiang F."/>
        </authorList>
    </citation>
    <scope>NUCLEOTIDE SEQUENCE [LARGE SCALE GENOMIC DNA]</scope>
    <source>
        <strain evidence="1">LVBAO_FW01</strain>
        <tissue evidence="1">Leaves</tissue>
    </source>
</reference>
<proteinExistence type="predicted"/>
<dbReference type="AlphaFoldDB" id="A0AAN9LQN5"/>